<dbReference type="Pfam" id="PF13604">
    <property type="entry name" value="AAA_30"/>
    <property type="match status" value="1"/>
</dbReference>
<dbReference type="Pfam" id="PF13482">
    <property type="entry name" value="RNase_H_2"/>
    <property type="match status" value="1"/>
</dbReference>
<dbReference type="EMBL" id="JAYGHX010000008">
    <property type="protein sequence ID" value="MEA5392111.1"/>
    <property type="molecule type" value="Genomic_DNA"/>
</dbReference>
<evidence type="ECO:0000259" key="5">
    <source>
        <dbReference type="Pfam" id="PF13087"/>
    </source>
</evidence>
<sequence length="1189" mass="130073">MRLITPSQLSLFSRSPRIGAWWEELKASGHFSGVQPPPSGLDEQLFADGLRLEQVLLNQLEAEGYRIARLSGQQREADYAATRAAMADGFDFIHQASLNNGEIRGSADVLRRIDRPSALGDWSYIPIECKLASKPRTTFLVQACAYCELLSPLLWQRPDRFELFLGGGRFQAYDTDRFWAWYQQLRNRYRDFCASFDSASPPEDEPGDHGSWSAFIEERLIVERDLVLVANMRQNQRLKLKAAGIHTIEQLAELPPCSSIAGLAAEALFELRQQAQLQLTPHGADGKPAFLVRPLQQGKGLAALPAADAGDIWFDMEGIQDAVAAKKLEYLFGACYREAPAQPAAFIAWWGHSPLGEKRAFEGFVDWVEERRRRHPGLHVYHYASYEKSAMRRLSQQHQTREAVIDDWLRSDLLCDLLPIVTRSIVLGEGSYSIKKVEGLYMGPRDADVTNAGDSVVAYLHWQSSCEPSVPGTAPLGSPRLQAIEDYNRDDCISTVLLHDWLLDLRCAQGLPEQPLEHPEEERPEAEPWPLEALSARLIAELPEPLQSEPAANAPEVERLAQEQPGPRGLSWRVQRLLAQLLPFHHREAKVAWWAYFDRRGKALQSPEELDADGEAINGAVLQGSESVQSARTGADLHTFCFDPSQTLKLHVAEGDGPIRLEIPETGQKLPAVVIDGERGILTLKYAWSARDKRQAEGLDVELPKVPLALIQVPEDISKALRESLLAQAESWVDGGKPIPTAIVHLLERRAIEPLVPLNAALAADPSALPIQLAAFLATHSDLTLALQGPPGTGKTTVTAEVIAELVERGLRVAISSNSHAAINNLLLKAHSTCAARGLSQQVVKCSTAKDDKGLVGQPVALCKPDALTGSMAVVGGTAWMFARPLMEGAFDWLVVDEAGQMSLANLLVMARCARGILLVGDQQQLAQPSQADHPGESGSSCLEYLMQEKAVVPADRGVFLATSWRMEPSLTAMVSALFYDGRLQASPANAINRIGWREPFIGSTGQILPTQGLVFEAVEHVGRSVCSEEEIERIALLVEALLGSTYRHASGDGERSGVLTPDGILVTAPYNVQVNRLQQRLGNRARVGTVDRFQGQEAPVAIHSLTASDGDAAPRGLGFLLQSNRLNVAISRARCLSIVVGSPGLATGIASTVAEAEQINRLCRITQESLRDSGMWIGSESADSSRPF</sequence>
<dbReference type="InterPro" id="IPR050534">
    <property type="entry name" value="Coronavir_polyprotein_1ab"/>
</dbReference>
<evidence type="ECO:0000256" key="4">
    <source>
        <dbReference type="ARBA" id="ARBA00022840"/>
    </source>
</evidence>
<dbReference type="InterPro" id="IPR041679">
    <property type="entry name" value="DNA2/NAM7-like_C"/>
</dbReference>
<dbReference type="PANTHER" id="PTHR43788">
    <property type="entry name" value="DNA2/NAM7 HELICASE FAMILY MEMBER"/>
    <property type="match status" value="1"/>
</dbReference>
<reference evidence="7 8" key="1">
    <citation type="submission" date="2023-12" db="EMBL/GenBank/DDBJ databases">
        <title>Baltic Sea Cyanobacteria.</title>
        <authorList>
            <person name="Delbaje E."/>
            <person name="Fewer D.P."/>
            <person name="Shishido T.K."/>
        </authorList>
    </citation>
    <scope>NUCLEOTIDE SEQUENCE [LARGE SCALE GENOMIC DNA]</scope>
    <source>
        <strain evidence="7 8">UHCC 0139</strain>
    </source>
</reference>
<dbReference type="NCBIfam" id="TIGR03491">
    <property type="entry name" value="TM0106 family RecB-like putative nuclease"/>
    <property type="match status" value="1"/>
</dbReference>
<evidence type="ECO:0000313" key="7">
    <source>
        <dbReference type="EMBL" id="MEA5392111.1"/>
    </source>
</evidence>
<evidence type="ECO:0000256" key="1">
    <source>
        <dbReference type="ARBA" id="ARBA00022741"/>
    </source>
</evidence>
<feature type="domain" description="DNA2/NAM7 helicase-like C-terminal" evidence="5">
    <location>
        <begin position="941"/>
        <end position="1143"/>
    </location>
</feature>
<evidence type="ECO:0000313" key="8">
    <source>
        <dbReference type="Proteomes" id="UP001304461"/>
    </source>
</evidence>
<keyword evidence="3" id="KW-0347">Helicase</keyword>
<dbReference type="InterPro" id="IPR047187">
    <property type="entry name" value="SF1_C_Upf1"/>
</dbReference>
<dbReference type="CDD" id="cd17934">
    <property type="entry name" value="DEXXQc_Upf1-like"/>
    <property type="match status" value="1"/>
</dbReference>
<dbReference type="PANTHER" id="PTHR43788:SF8">
    <property type="entry name" value="DNA-BINDING PROTEIN SMUBP-2"/>
    <property type="match status" value="1"/>
</dbReference>
<comment type="caution">
    <text evidence="7">The sequence shown here is derived from an EMBL/GenBank/DDBJ whole genome shotgun (WGS) entry which is preliminary data.</text>
</comment>
<accession>A0ABU5RWF4</accession>
<name>A0ABU5RWF4_9CYAN</name>
<dbReference type="CDD" id="cd18808">
    <property type="entry name" value="SF1_C_Upf1"/>
    <property type="match status" value="1"/>
</dbReference>
<proteinExistence type="predicted"/>
<protein>
    <submittedName>
        <fullName evidence="7">TM0106 family RecB-like putative nuclease</fullName>
    </submittedName>
</protein>
<gene>
    <name evidence="7" type="ORF">VB738_12665</name>
</gene>
<organism evidence="7 8">
    <name type="scientific">Cyanobium gracile UHCC 0139</name>
    <dbReference type="NCBI Taxonomy" id="3110308"/>
    <lineage>
        <taxon>Bacteria</taxon>
        <taxon>Bacillati</taxon>
        <taxon>Cyanobacteriota</taxon>
        <taxon>Cyanophyceae</taxon>
        <taxon>Synechococcales</taxon>
        <taxon>Prochlorococcaceae</taxon>
        <taxon>Cyanobium</taxon>
    </lineage>
</organism>
<evidence type="ECO:0000256" key="2">
    <source>
        <dbReference type="ARBA" id="ARBA00022801"/>
    </source>
</evidence>
<evidence type="ECO:0000256" key="3">
    <source>
        <dbReference type="ARBA" id="ARBA00022806"/>
    </source>
</evidence>
<dbReference type="InterPro" id="IPR019993">
    <property type="entry name" value="RecB_nuclease_TM0106_put"/>
</dbReference>
<keyword evidence="8" id="KW-1185">Reference proteome</keyword>
<keyword evidence="1" id="KW-0547">Nucleotide-binding</keyword>
<dbReference type="Gene3D" id="3.40.50.300">
    <property type="entry name" value="P-loop containing nucleotide triphosphate hydrolases"/>
    <property type="match status" value="2"/>
</dbReference>
<feature type="domain" description="YprB ribonuclease H-like" evidence="6">
    <location>
        <begin position="313"/>
        <end position="502"/>
    </location>
</feature>
<dbReference type="Pfam" id="PF13087">
    <property type="entry name" value="AAA_12"/>
    <property type="match status" value="1"/>
</dbReference>
<dbReference type="SUPFAM" id="SSF52540">
    <property type="entry name" value="P-loop containing nucleoside triphosphate hydrolases"/>
    <property type="match status" value="1"/>
</dbReference>
<keyword evidence="2" id="KW-0378">Hydrolase</keyword>
<dbReference type="RefSeq" id="WP_323306078.1">
    <property type="nucleotide sequence ID" value="NZ_JAYGHX010000008.1"/>
</dbReference>
<evidence type="ECO:0000259" key="6">
    <source>
        <dbReference type="Pfam" id="PF13482"/>
    </source>
</evidence>
<dbReference type="Proteomes" id="UP001304461">
    <property type="component" value="Unassembled WGS sequence"/>
</dbReference>
<dbReference type="InterPro" id="IPR027417">
    <property type="entry name" value="P-loop_NTPase"/>
</dbReference>
<dbReference type="InterPro" id="IPR038720">
    <property type="entry name" value="YprB_RNase_H-like_dom"/>
</dbReference>
<keyword evidence="4" id="KW-0067">ATP-binding</keyword>